<accession>A0A373FS14</accession>
<protein>
    <submittedName>
        <fullName evidence="1">Uncharacterized protein</fullName>
    </submittedName>
</protein>
<keyword evidence="2" id="KW-1185">Reference proteome</keyword>
<dbReference type="Proteomes" id="UP000261948">
    <property type="component" value="Unassembled WGS sequence"/>
</dbReference>
<dbReference type="SMR" id="A0A373FS14"/>
<sequence>MKAGVIYDVVDRSDPTLQIGWIKDGQFFNASKSPAVYCADLAGKNLVARGQNEGVVLGQIDGLTMSRNGNGRVFDLVPRAST</sequence>
<dbReference type="EMBL" id="QURR01000001">
    <property type="protein sequence ID" value="RGE46954.1"/>
    <property type="molecule type" value="Genomic_DNA"/>
</dbReference>
<reference evidence="1 2" key="1">
    <citation type="submission" date="2018-08" db="EMBL/GenBank/DDBJ databases">
        <title>Comamonas testosteroni strain SWCO2.</title>
        <authorList>
            <person name="Jiang N."/>
            <person name="Zhang X.Z."/>
        </authorList>
    </citation>
    <scope>NUCLEOTIDE SEQUENCE [LARGE SCALE GENOMIC DNA]</scope>
    <source>
        <strain evidence="1 2">SWCO2</strain>
    </source>
</reference>
<dbReference type="AlphaFoldDB" id="A0A373FS14"/>
<name>A0A373FS14_COMTE</name>
<gene>
    <name evidence="1" type="ORF">DZC30_00670</name>
</gene>
<evidence type="ECO:0000313" key="2">
    <source>
        <dbReference type="Proteomes" id="UP000261948"/>
    </source>
</evidence>
<proteinExistence type="predicted"/>
<organism evidence="1 2">
    <name type="scientific">Comamonas testosteroni</name>
    <name type="common">Pseudomonas testosteroni</name>
    <dbReference type="NCBI Taxonomy" id="285"/>
    <lineage>
        <taxon>Bacteria</taxon>
        <taxon>Pseudomonadati</taxon>
        <taxon>Pseudomonadota</taxon>
        <taxon>Betaproteobacteria</taxon>
        <taxon>Burkholderiales</taxon>
        <taxon>Comamonadaceae</taxon>
        <taxon>Comamonas</taxon>
    </lineage>
</organism>
<dbReference type="OrthoDB" id="9900496at2"/>
<comment type="caution">
    <text evidence="1">The sequence shown here is derived from an EMBL/GenBank/DDBJ whole genome shotgun (WGS) entry which is preliminary data.</text>
</comment>
<evidence type="ECO:0000313" key="1">
    <source>
        <dbReference type="EMBL" id="RGE46954.1"/>
    </source>
</evidence>